<protein>
    <submittedName>
        <fullName evidence="2">Uncharacterized protein</fullName>
    </submittedName>
</protein>
<accession>A0A9Q3DJB6</accession>
<feature type="compositionally biased region" description="Polar residues" evidence="1">
    <location>
        <begin position="40"/>
        <end position="52"/>
    </location>
</feature>
<keyword evidence="3" id="KW-1185">Reference proteome</keyword>
<reference evidence="2" key="1">
    <citation type="submission" date="2021-03" db="EMBL/GenBank/DDBJ databases">
        <title>Draft genome sequence of rust myrtle Austropuccinia psidii MF-1, a brazilian biotype.</title>
        <authorList>
            <person name="Quecine M.C."/>
            <person name="Pachon D.M.R."/>
            <person name="Bonatelli M.L."/>
            <person name="Correr F.H."/>
            <person name="Franceschini L.M."/>
            <person name="Leite T.F."/>
            <person name="Margarido G.R.A."/>
            <person name="Almeida C.A."/>
            <person name="Ferrarezi J.A."/>
            <person name="Labate C.A."/>
        </authorList>
    </citation>
    <scope>NUCLEOTIDE SEQUENCE</scope>
    <source>
        <strain evidence="2">MF-1</strain>
    </source>
</reference>
<evidence type="ECO:0000313" key="2">
    <source>
        <dbReference type="EMBL" id="MBW0501808.1"/>
    </source>
</evidence>
<feature type="compositionally biased region" description="Polar residues" evidence="1">
    <location>
        <begin position="59"/>
        <end position="71"/>
    </location>
</feature>
<name>A0A9Q3DJB6_9BASI</name>
<sequence length="120" mass="12937">MFKGRQMLEGTFQLTQGVVNRLRRIAYFPTNSDGEEAEGSGQNIGQLQNSSPSHPPPKTFQSQIIPSTPRNFQPRLATVPYSSIQPSPNPPTAGPPGLASSMRTSTVPKSRPSPIPPPQS</sequence>
<comment type="caution">
    <text evidence="2">The sequence shown here is derived from an EMBL/GenBank/DDBJ whole genome shotgun (WGS) entry which is preliminary data.</text>
</comment>
<gene>
    <name evidence="2" type="ORF">O181_041523</name>
</gene>
<dbReference type="Proteomes" id="UP000765509">
    <property type="component" value="Unassembled WGS sequence"/>
</dbReference>
<feature type="region of interest" description="Disordered" evidence="1">
    <location>
        <begin position="30"/>
        <end position="120"/>
    </location>
</feature>
<proteinExistence type="predicted"/>
<feature type="compositionally biased region" description="Pro residues" evidence="1">
    <location>
        <begin position="111"/>
        <end position="120"/>
    </location>
</feature>
<dbReference type="EMBL" id="AVOT02016506">
    <property type="protein sequence ID" value="MBW0501808.1"/>
    <property type="molecule type" value="Genomic_DNA"/>
</dbReference>
<evidence type="ECO:0000256" key="1">
    <source>
        <dbReference type="SAM" id="MobiDB-lite"/>
    </source>
</evidence>
<dbReference type="AlphaFoldDB" id="A0A9Q3DJB6"/>
<evidence type="ECO:0000313" key="3">
    <source>
        <dbReference type="Proteomes" id="UP000765509"/>
    </source>
</evidence>
<organism evidence="2 3">
    <name type="scientific">Austropuccinia psidii MF-1</name>
    <dbReference type="NCBI Taxonomy" id="1389203"/>
    <lineage>
        <taxon>Eukaryota</taxon>
        <taxon>Fungi</taxon>
        <taxon>Dikarya</taxon>
        <taxon>Basidiomycota</taxon>
        <taxon>Pucciniomycotina</taxon>
        <taxon>Pucciniomycetes</taxon>
        <taxon>Pucciniales</taxon>
        <taxon>Sphaerophragmiaceae</taxon>
        <taxon>Austropuccinia</taxon>
    </lineage>
</organism>